<keyword evidence="17" id="KW-1185">Reference proteome</keyword>
<reference evidence="16 17" key="1">
    <citation type="submission" date="2024-04" db="EMBL/GenBank/DDBJ databases">
        <title>The reference genome of an endangered Asteraceae, Deinandra increscens subsp. villosa, native to the Central Coast of California.</title>
        <authorList>
            <person name="Guilliams M."/>
            <person name="Hasenstab-Lehman K."/>
            <person name="Meyer R."/>
            <person name="Mcevoy S."/>
        </authorList>
    </citation>
    <scope>NUCLEOTIDE SEQUENCE [LARGE SCALE GENOMIC DNA]</scope>
    <source>
        <tissue evidence="16">Leaf</tissue>
    </source>
</reference>
<evidence type="ECO:0000256" key="3">
    <source>
        <dbReference type="ARBA" id="ARBA00022553"/>
    </source>
</evidence>
<accession>A0AAP0C714</accession>
<dbReference type="AlphaFoldDB" id="A0AAP0C714"/>
<dbReference type="Proteomes" id="UP001408789">
    <property type="component" value="Unassembled WGS sequence"/>
</dbReference>
<keyword evidence="5" id="KW-0812">Transmembrane</keyword>
<evidence type="ECO:0000256" key="1">
    <source>
        <dbReference type="ARBA" id="ARBA00004167"/>
    </source>
</evidence>
<keyword evidence="4" id="KW-0808">Transferase</keyword>
<evidence type="ECO:0000256" key="9">
    <source>
        <dbReference type="ARBA" id="ARBA00022777"/>
    </source>
</evidence>
<feature type="domain" description="Protein kinase" evidence="15">
    <location>
        <begin position="1"/>
        <end position="195"/>
    </location>
</feature>
<dbReference type="GO" id="GO:0005886">
    <property type="term" value="C:plasma membrane"/>
    <property type="evidence" value="ECO:0007669"/>
    <property type="project" value="TreeGrafter"/>
</dbReference>
<keyword evidence="12" id="KW-0472">Membrane</keyword>
<dbReference type="EMBL" id="JBCNJP010017168">
    <property type="protein sequence ID" value="KAK9048023.1"/>
    <property type="molecule type" value="Genomic_DNA"/>
</dbReference>
<evidence type="ECO:0000256" key="12">
    <source>
        <dbReference type="ARBA" id="ARBA00023136"/>
    </source>
</evidence>
<keyword evidence="8" id="KW-0547">Nucleotide-binding</keyword>
<dbReference type="InterPro" id="IPR000719">
    <property type="entry name" value="Prot_kinase_dom"/>
</dbReference>
<name>A0AAP0C714_9ASTR</name>
<evidence type="ECO:0000313" key="16">
    <source>
        <dbReference type="EMBL" id="KAK9048023.1"/>
    </source>
</evidence>
<dbReference type="InterPro" id="IPR011009">
    <property type="entry name" value="Kinase-like_dom_sf"/>
</dbReference>
<evidence type="ECO:0000256" key="8">
    <source>
        <dbReference type="ARBA" id="ARBA00022741"/>
    </source>
</evidence>
<keyword evidence="7" id="KW-0677">Repeat</keyword>
<dbReference type="FunFam" id="1.10.510.10:FF:000343">
    <property type="entry name" value="Cysteine-rich receptor-like protein kinase 28"/>
    <property type="match status" value="1"/>
</dbReference>
<dbReference type="Pfam" id="PF00069">
    <property type="entry name" value="Pkinase"/>
    <property type="match status" value="1"/>
</dbReference>
<gene>
    <name evidence="16" type="ORF">SSX86_033014</name>
</gene>
<keyword evidence="13" id="KW-0675">Receptor</keyword>
<keyword evidence="9" id="KW-0418">Kinase</keyword>
<dbReference type="SUPFAM" id="SSF56112">
    <property type="entry name" value="Protein kinase-like (PK-like)"/>
    <property type="match status" value="1"/>
</dbReference>
<evidence type="ECO:0000256" key="4">
    <source>
        <dbReference type="ARBA" id="ARBA00022679"/>
    </source>
</evidence>
<comment type="subcellular location">
    <subcellularLocation>
        <location evidence="1">Membrane</location>
        <topology evidence="1">Single-pass membrane protein</topology>
    </subcellularLocation>
</comment>
<keyword evidence="2" id="KW-0723">Serine/threonine-protein kinase</keyword>
<dbReference type="PANTHER" id="PTHR27002:SF1073">
    <property type="entry name" value="CYSTEINE-RICH RECEPTOR-LIKE PROTEIN KINASE 29"/>
    <property type="match status" value="1"/>
</dbReference>
<evidence type="ECO:0000259" key="15">
    <source>
        <dbReference type="PROSITE" id="PS50011"/>
    </source>
</evidence>
<proteinExistence type="predicted"/>
<dbReference type="PROSITE" id="PS00108">
    <property type="entry name" value="PROTEIN_KINASE_ST"/>
    <property type="match status" value="1"/>
</dbReference>
<evidence type="ECO:0000256" key="6">
    <source>
        <dbReference type="ARBA" id="ARBA00022729"/>
    </source>
</evidence>
<evidence type="ECO:0000256" key="5">
    <source>
        <dbReference type="ARBA" id="ARBA00022692"/>
    </source>
</evidence>
<dbReference type="GO" id="GO:0005524">
    <property type="term" value="F:ATP binding"/>
    <property type="evidence" value="ECO:0007669"/>
    <property type="project" value="UniProtKB-KW"/>
</dbReference>
<evidence type="ECO:0000256" key="10">
    <source>
        <dbReference type="ARBA" id="ARBA00022840"/>
    </source>
</evidence>
<evidence type="ECO:0000256" key="13">
    <source>
        <dbReference type="ARBA" id="ARBA00023170"/>
    </source>
</evidence>
<keyword evidence="11" id="KW-1133">Transmembrane helix</keyword>
<keyword evidence="10" id="KW-0067">ATP-binding</keyword>
<keyword evidence="6" id="KW-0732">Signal</keyword>
<dbReference type="PROSITE" id="PS50011">
    <property type="entry name" value="PROTEIN_KINASE_DOM"/>
    <property type="match status" value="1"/>
</dbReference>
<dbReference type="GO" id="GO:0004674">
    <property type="term" value="F:protein serine/threonine kinase activity"/>
    <property type="evidence" value="ECO:0007669"/>
    <property type="project" value="UniProtKB-KW"/>
</dbReference>
<dbReference type="InterPro" id="IPR008271">
    <property type="entry name" value="Ser/Thr_kinase_AS"/>
</dbReference>
<evidence type="ECO:0000256" key="2">
    <source>
        <dbReference type="ARBA" id="ARBA00022527"/>
    </source>
</evidence>
<keyword evidence="14" id="KW-0325">Glycoprotein</keyword>
<comment type="caution">
    <text evidence="16">The sequence shown here is derived from an EMBL/GenBank/DDBJ whole genome shotgun (WGS) entry which is preliminary data.</text>
</comment>
<dbReference type="SMART" id="SM00220">
    <property type="entry name" value="S_TKc"/>
    <property type="match status" value="1"/>
</dbReference>
<keyword evidence="3" id="KW-0597">Phosphoprotein</keyword>
<dbReference type="PANTHER" id="PTHR27002">
    <property type="entry name" value="RECEPTOR-LIKE SERINE/THREONINE-PROTEIN KINASE SD1-8"/>
    <property type="match status" value="1"/>
</dbReference>
<evidence type="ECO:0000256" key="11">
    <source>
        <dbReference type="ARBA" id="ARBA00022989"/>
    </source>
</evidence>
<sequence length="243" mass="27697">MMVFVDPTKHTILDWEKRYNIIKGIAKGLLYLHEDSRLKIIHRDMKASNVLLDEQMTPKIADFGMARLFKTEETEGDTNRIVGTYGYMAPEYAMHGQFSVKSDVFSYGVLLLEMVTGQKNQCFRNEESIEDLLSFAWKSWRNETPIDIIDPILKTGSGSFRDIIRCIHIGLLCVQENVTDRPTMATVVLMLNSFSFALPVPSEPAFFIQNNIDSKKQLLQSKAESRSSQCSINEVSLSDFVPR</sequence>
<dbReference type="Gene3D" id="1.10.510.10">
    <property type="entry name" value="Transferase(Phosphotransferase) domain 1"/>
    <property type="match status" value="1"/>
</dbReference>
<evidence type="ECO:0000256" key="14">
    <source>
        <dbReference type="ARBA" id="ARBA00023180"/>
    </source>
</evidence>
<evidence type="ECO:0000313" key="17">
    <source>
        <dbReference type="Proteomes" id="UP001408789"/>
    </source>
</evidence>
<evidence type="ECO:0000256" key="7">
    <source>
        <dbReference type="ARBA" id="ARBA00022737"/>
    </source>
</evidence>
<protein>
    <recommendedName>
        <fullName evidence="15">Protein kinase domain-containing protein</fullName>
    </recommendedName>
</protein>
<organism evidence="16 17">
    <name type="scientific">Deinandra increscens subsp. villosa</name>
    <dbReference type="NCBI Taxonomy" id="3103831"/>
    <lineage>
        <taxon>Eukaryota</taxon>
        <taxon>Viridiplantae</taxon>
        <taxon>Streptophyta</taxon>
        <taxon>Embryophyta</taxon>
        <taxon>Tracheophyta</taxon>
        <taxon>Spermatophyta</taxon>
        <taxon>Magnoliopsida</taxon>
        <taxon>eudicotyledons</taxon>
        <taxon>Gunneridae</taxon>
        <taxon>Pentapetalae</taxon>
        <taxon>asterids</taxon>
        <taxon>campanulids</taxon>
        <taxon>Asterales</taxon>
        <taxon>Asteraceae</taxon>
        <taxon>Asteroideae</taxon>
        <taxon>Heliantheae alliance</taxon>
        <taxon>Madieae</taxon>
        <taxon>Madiinae</taxon>
        <taxon>Deinandra</taxon>
    </lineage>
</organism>